<feature type="compositionally biased region" description="Basic and acidic residues" evidence="6">
    <location>
        <begin position="571"/>
        <end position="584"/>
    </location>
</feature>
<feature type="transmembrane region" description="Helical" evidence="7">
    <location>
        <begin position="500"/>
        <end position="523"/>
    </location>
</feature>
<dbReference type="PANTHER" id="PTHR30618">
    <property type="entry name" value="NCS1 FAMILY PURINE/PYRIMIDINE TRANSPORTER"/>
    <property type="match status" value="1"/>
</dbReference>
<feature type="transmembrane region" description="Helical" evidence="7">
    <location>
        <begin position="460"/>
        <end position="480"/>
    </location>
</feature>
<dbReference type="AlphaFoldDB" id="A0AA38RDN5"/>
<dbReference type="CDD" id="cd11482">
    <property type="entry name" value="SLC-NCS1sbd_NRT1-like"/>
    <property type="match status" value="1"/>
</dbReference>
<protein>
    <submittedName>
        <fullName evidence="8">Allantoin permease</fullName>
    </submittedName>
</protein>
<feature type="transmembrane region" description="Helical" evidence="7">
    <location>
        <begin position="256"/>
        <end position="279"/>
    </location>
</feature>
<comment type="similarity">
    <text evidence="2">Belongs to the purine-cytosine permease (2.A.39) family.</text>
</comment>
<keyword evidence="9" id="KW-1185">Reference proteome</keyword>
<dbReference type="Gene3D" id="1.10.4160.10">
    <property type="entry name" value="Hydantoin permease"/>
    <property type="match status" value="1"/>
</dbReference>
<proteinExistence type="inferred from homology"/>
<dbReference type="PANTHER" id="PTHR30618:SF0">
    <property type="entry name" value="PURINE-URACIL PERMEASE NCS1"/>
    <property type="match status" value="1"/>
</dbReference>
<evidence type="ECO:0000256" key="4">
    <source>
        <dbReference type="ARBA" id="ARBA00022989"/>
    </source>
</evidence>
<gene>
    <name evidence="8" type="ORF">NKR23_g10236</name>
</gene>
<dbReference type="Proteomes" id="UP001174694">
    <property type="component" value="Unassembled WGS sequence"/>
</dbReference>
<reference evidence="8" key="1">
    <citation type="submission" date="2022-07" db="EMBL/GenBank/DDBJ databases">
        <title>Fungi with potential for degradation of polypropylene.</title>
        <authorList>
            <person name="Gostincar C."/>
        </authorList>
    </citation>
    <scope>NUCLEOTIDE SEQUENCE</scope>
    <source>
        <strain evidence="8">EXF-13308</strain>
    </source>
</reference>
<evidence type="ECO:0000256" key="2">
    <source>
        <dbReference type="ARBA" id="ARBA00008974"/>
    </source>
</evidence>
<feature type="transmembrane region" description="Helical" evidence="7">
    <location>
        <begin position="299"/>
        <end position="324"/>
    </location>
</feature>
<keyword evidence="4 7" id="KW-1133">Transmembrane helix</keyword>
<feature type="transmembrane region" description="Helical" evidence="7">
    <location>
        <begin position="132"/>
        <end position="151"/>
    </location>
</feature>
<dbReference type="InterPro" id="IPR001248">
    <property type="entry name" value="Pur-cyt_permease"/>
</dbReference>
<feature type="transmembrane region" description="Helical" evidence="7">
    <location>
        <begin position="388"/>
        <end position="408"/>
    </location>
</feature>
<evidence type="ECO:0000313" key="9">
    <source>
        <dbReference type="Proteomes" id="UP001174694"/>
    </source>
</evidence>
<dbReference type="EMBL" id="JANBVO010000044">
    <property type="protein sequence ID" value="KAJ9134302.1"/>
    <property type="molecule type" value="Genomic_DNA"/>
</dbReference>
<evidence type="ECO:0000256" key="3">
    <source>
        <dbReference type="ARBA" id="ARBA00022692"/>
    </source>
</evidence>
<evidence type="ECO:0000256" key="1">
    <source>
        <dbReference type="ARBA" id="ARBA00004141"/>
    </source>
</evidence>
<name>A0AA38RDN5_9PEZI</name>
<evidence type="ECO:0000256" key="6">
    <source>
        <dbReference type="SAM" id="MobiDB-lite"/>
    </source>
</evidence>
<evidence type="ECO:0000256" key="7">
    <source>
        <dbReference type="SAM" id="Phobius"/>
    </source>
</evidence>
<evidence type="ECO:0000313" key="8">
    <source>
        <dbReference type="EMBL" id="KAJ9134302.1"/>
    </source>
</evidence>
<feature type="transmembrane region" description="Helical" evidence="7">
    <location>
        <begin position="186"/>
        <end position="208"/>
    </location>
</feature>
<keyword evidence="5 7" id="KW-0472">Membrane</keyword>
<organism evidence="8 9">
    <name type="scientific">Pleurostoma richardsiae</name>
    <dbReference type="NCBI Taxonomy" id="41990"/>
    <lineage>
        <taxon>Eukaryota</taxon>
        <taxon>Fungi</taxon>
        <taxon>Dikarya</taxon>
        <taxon>Ascomycota</taxon>
        <taxon>Pezizomycotina</taxon>
        <taxon>Sordariomycetes</taxon>
        <taxon>Sordariomycetidae</taxon>
        <taxon>Calosphaeriales</taxon>
        <taxon>Pleurostomataceae</taxon>
        <taxon>Pleurostoma</taxon>
    </lineage>
</organism>
<dbReference type="GO" id="GO:0005886">
    <property type="term" value="C:plasma membrane"/>
    <property type="evidence" value="ECO:0007669"/>
    <property type="project" value="TreeGrafter"/>
</dbReference>
<feature type="transmembrane region" description="Helical" evidence="7">
    <location>
        <begin position="351"/>
        <end position="376"/>
    </location>
</feature>
<comment type="subcellular location">
    <subcellularLocation>
        <location evidence="1">Membrane</location>
        <topology evidence="1">Multi-pass membrane protein</topology>
    </subcellularLocation>
</comment>
<sequence>MASTTPYSSDDEAGGKSRVQRFKHAFTSPAAFHEAIKLKSATSYLINEDLLPSPPDRQTWNVWNFFAYWWSESWNVSTWSVGSSLITIGASIRDALLVVLFANLLSATVMVLNGRAASRYHVGYPVLSRLSFGIYGQYFVVVLRSILGIIWGGVQLYFEGQFISICLRCIFPSWERVPNKIPASQYITTQTMVGFFLAFCCTIPFLFIHTSRIQHLFTAKSVVLPLAGLGIVIWATKNNGGVSAGQLEGSASAGSIPVFAWGIVSQFNSVMGSNSALLVTIPDIARYEKKRNAQVWGQLLGLPIGQTLCAAFGVISTSAVLNMYGEAFWNPYDLLNGILDRSYTSPARAGVFFASACFAFATLGTSIACNFIPFAADVTCLFPKYINIIRGQFLCLIIAFAIVPWRIVATANGFLNFLGGYSIFQGPVVAIMIVDYFLIRRGNIAMADLFTFSSSSRYHFFHGVNIRAFAAFVIGFLLPLPGFIGSFGVSVSAAASHMYALGWVLSFVIGGVAYYVACLIFRVPGADAEKGLRFEQLVSEADQLAYDGVAGEFVDGRGPTVVEAGRSSYDGSRETDEKRAEKIV</sequence>
<dbReference type="InterPro" id="IPR045225">
    <property type="entry name" value="Uracil/uridine/allantoin_perm"/>
</dbReference>
<dbReference type="GO" id="GO:0015205">
    <property type="term" value="F:nucleobase transmembrane transporter activity"/>
    <property type="evidence" value="ECO:0007669"/>
    <property type="project" value="TreeGrafter"/>
</dbReference>
<comment type="caution">
    <text evidence="8">The sequence shown here is derived from an EMBL/GenBank/DDBJ whole genome shotgun (WGS) entry which is preliminary data.</text>
</comment>
<feature type="transmembrane region" description="Helical" evidence="7">
    <location>
        <begin position="414"/>
        <end position="439"/>
    </location>
</feature>
<feature type="transmembrane region" description="Helical" evidence="7">
    <location>
        <begin position="95"/>
        <end position="112"/>
    </location>
</feature>
<feature type="region of interest" description="Disordered" evidence="6">
    <location>
        <begin position="564"/>
        <end position="584"/>
    </location>
</feature>
<dbReference type="Pfam" id="PF02133">
    <property type="entry name" value="Transp_cyt_pur"/>
    <property type="match status" value="1"/>
</dbReference>
<evidence type="ECO:0000256" key="5">
    <source>
        <dbReference type="ARBA" id="ARBA00023136"/>
    </source>
</evidence>
<keyword evidence="3 7" id="KW-0812">Transmembrane</keyword>
<feature type="transmembrane region" description="Helical" evidence="7">
    <location>
        <begin position="215"/>
        <end position="236"/>
    </location>
</feature>
<accession>A0AA38RDN5</accession>